<evidence type="ECO:0000259" key="3">
    <source>
        <dbReference type="Pfam" id="PF02369"/>
    </source>
</evidence>
<reference evidence="4" key="1">
    <citation type="submission" date="2023-09" db="EMBL/GenBank/DDBJ databases">
        <title>First report of Pseudomonas coleopterorum DJ13 causing leaf spot on Rhododendron pulchrum Sweet in China.</title>
        <authorList>
            <person name="Zhang Y."/>
        </authorList>
    </citation>
    <scope>NUCLEOTIDE SEQUENCE</scope>
    <source>
        <strain evidence="4">DJ13</strain>
    </source>
</reference>
<organism evidence="4 5">
    <name type="scientific">Pseudomonas coleopterorum</name>
    <dbReference type="NCBI Taxonomy" id="1605838"/>
    <lineage>
        <taxon>Bacteria</taxon>
        <taxon>Pseudomonadati</taxon>
        <taxon>Pseudomonadota</taxon>
        <taxon>Gammaproteobacteria</taxon>
        <taxon>Pseudomonadales</taxon>
        <taxon>Pseudomonadaceae</taxon>
        <taxon>Pseudomonas</taxon>
    </lineage>
</organism>
<evidence type="ECO:0000313" key="4">
    <source>
        <dbReference type="EMBL" id="WNC08833.1"/>
    </source>
</evidence>
<dbReference type="Pfam" id="PF03538">
    <property type="entry name" value="VRP1"/>
    <property type="match status" value="1"/>
</dbReference>
<comment type="similarity">
    <text evidence="1">Belongs to the intimin/invasin family.</text>
</comment>
<name>A0AAJ6MSQ3_9PSED</name>
<evidence type="ECO:0000256" key="1">
    <source>
        <dbReference type="ARBA" id="ARBA00010116"/>
    </source>
</evidence>
<protein>
    <submittedName>
        <fullName evidence="4">Tc toxin subunit A</fullName>
    </submittedName>
</protein>
<gene>
    <name evidence="4" type="ORF">RI108_16290</name>
</gene>
<dbReference type="InterPro" id="IPR018003">
    <property type="entry name" value="Insecticidal_toxin/plasmid_vir"/>
</dbReference>
<dbReference type="EMBL" id="CP134081">
    <property type="protein sequence ID" value="WNC08833.1"/>
    <property type="molecule type" value="Genomic_DNA"/>
</dbReference>
<dbReference type="RefSeq" id="WP_310791524.1">
    <property type="nucleotide sequence ID" value="NZ_CP134081.1"/>
</dbReference>
<proteinExistence type="inferred from homology"/>
<evidence type="ECO:0000313" key="5">
    <source>
        <dbReference type="Proteomes" id="UP001258207"/>
    </source>
</evidence>
<dbReference type="SUPFAM" id="SSF49373">
    <property type="entry name" value="Invasin/intimin cell-adhesion fragments"/>
    <property type="match status" value="3"/>
</dbReference>
<dbReference type="Pfam" id="PF02369">
    <property type="entry name" value="Big_1"/>
    <property type="match status" value="1"/>
</dbReference>
<keyword evidence="2" id="KW-0843">Virulence</keyword>
<sequence length="1767" mass="193444">MKDETPAEHTLSAHMKHIAVNAEQLDILSKVQDCTAMQIAQGSVEDLIKLGKGFDVDQAQTLHQRASSVAVLAARQMREQRLKASEPASAAMARSGVRALVDGPSFESQFTPSWSSNCMPGAIEATTSPAAYLTSLYRLATQTIEPLAIEGEAITLAERRPDLVDLTLDPVSLERVEPTVVVVNEILERAAREFLDSRNRSDEAVDDVLLTTRYPFQLPYERYQAQINHVLQRKRYQLGDAVRQLDPKFPYFKEQGLHSAASDDALQLDTAFGPEQRALLLEAPYFPLTNLARKAPGLQRQAAMAMAQTGFYNRHYGVADAEPLVDIATFCKRTGINQTQLEDLLSIETRAPVASPNVAGLAPASPAVFGSSYVNAGIAPTLGVASEGGSMHRFTGHTDGHFDRLQRIIRLSRWMELSFADTDLLLAAAFKSECGENPHGFQITENTLRMLGLFRQLQRDFKVTAEDFAALVHGVGLYACGSDIPQFDRIFNASGLFETPLCLDDSVFPIVPATDNQYRKVDHLCSALGISFETYVYVARYIAQGLHRQNSESQADADVNSLRWSHAVVSAFYRLVKLPRYLGISSIEAIALLQLINQSANQYVSRLAQPRLAVYQHSEMTDTLSVIQSLADVIKWCNTHQLSVNWLYQQVMPLTPVAAATEHEIDLLKQIQSRMGAVLVSQATFVEAGAPQYSAGDAPTAIDWLAEFEAFVSGDGLIIDRSIMAPEYEDEAYYTERLLELIDRVMSRHGVTAISDLRIKLFSVVMDARAAQQSLVWECLASTLKVTAEQCRELLLWARGTTYQLLAEVLRVFAIEGGAGVAVPVGDEVLTILARLARRAAIAQQLNVSAMALRSFVRNPEWFGRPAQVRRTRSATWLIDDIGFADLYSLVQYQRVVKFSRRGEQELLDYLQLVNSLPNELSDADAELVREDAAGKIAGFIGFGTRDILQTAALLTDNGILLTVLELDHLIRIREFCNALQLGTTAVVDLSRLRSDSSRNDYRAAGEGALASLTASLSGEGKQVEGELGQSESSWIIVDRELLVARTDEVARFTITVRNFLGQPMGGIRVVWRTSLGELQLPAMTETDANGEMTVTLMAGDEMGTAQVTATYGLDRQIQAPLVRIDCDESTLDFIEVPHYPNPAEALAGDREEIEFAVELVDMHGNVGRDRVVQWETDLGQFLRPQTRTDSEGLAYATLHSQPSGAATVVASFEVNGNEHEFQPVSFLEQPYFQYVKFSSSIASTLPSEAICRIVNLDGSPVVGATVNWTATVGGFDGGNSSLTDVEGIARILYLSNVPGTVTVGVAATVAGVPLRAMYSAPTVIHELPQISDFAPAHQYFRVTQSAMASFSVSLEPAMARYPVTWLVDGAVHSTTYTNTDGKAKFAKRFTGSELGTHTVVAQAVGEGNEAIFDVSVVAAHDTLVFDRTLSSQAILNHPTVETFTLSKGHAGDLQVTATGPAGPDDGAWVILSVDNAEDLERMGVVFTPLLGEKLYTDEQGVASVHIDARSAAFLPNDLNDNTVRLTARSNLSVTQTVELRLREVVEVSDIDMGSAYVSANPRICYMYGHIHNAFDAALADGLPDMKIFLSYGPKSIDAVLKPDAYGATFVATYQSNDNFNRGRIVVADNPRIIFASGTDTVFSVDRPITLRGGIDSSGIAVQALTPNVRMGDDQKLYIPRGERGRIKVRAVLGTTPLMSMDCSCVWQSPWPLGVNAITSATDRYGYQEIELDATNVSIEDERSIYFGFTQVGDVRRLCGYVRQEIE</sequence>
<dbReference type="InterPro" id="IPR003344">
    <property type="entry name" value="Big_1_dom"/>
</dbReference>
<feature type="domain" description="Big-1" evidence="3">
    <location>
        <begin position="1143"/>
        <end position="1214"/>
    </location>
</feature>
<evidence type="ECO:0000256" key="2">
    <source>
        <dbReference type="ARBA" id="ARBA00023026"/>
    </source>
</evidence>
<dbReference type="Proteomes" id="UP001258207">
    <property type="component" value="Chromosome"/>
</dbReference>
<dbReference type="Gene3D" id="2.60.40.10">
    <property type="entry name" value="Immunoglobulins"/>
    <property type="match status" value="3"/>
</dbReference>
<accession>A0AAJ6MSQ3</accession>
<dbReference type="InterPro" id="IPR013783">
    <property type="entry name" value="Ig-like_fold"/>
</dbReference>
<dbReference type="InterPro" id="IPR008964">
    <property type="entry name" value="Invasin/intimin_cell_adhesion"/>
</dbReference>